<gene>
    <name evidence="1" type="ORF">N3K66_003183</name>
</gene>
<organism evidence="1 2">
    <name type="scientific">Trichothecium roseum</name>
    <dbReference type="NCBI Taxonomy" id="47278"/>
    <lineage>
        <taxon>Eukaryota</taxon>
        <taxon>Fungi</taxon>
        <taxon>Dikarya</taxon>
        <taxon>Ascomycota</taxon>
        <taxon>Pezizomycotina</taxon>
        <taxon>Sordariomycetes</taxon>
        <taxon>Hypocreomycetidae</taxon>
        <taxon>Hypocreales</taxon>
        <taxon>Hypocreales incertae sedis</taxon>
        <taxon>Trichothecium</taxon>
    </lineage>
</organism>
<dbReference type="Proteomes" id="UP001163324">
    <property type="component" value="Chromosome 3"/>
</dbReference>
<keyword evidence="2" id="KW-1185">Reference proteome</keyword>
<reference evidence="1" key="1">
    <citation type="submission" date="2022-10" db="EMBL/GenBank/DDBJ databases">
        <title>Complete Genome of Trichothecium roseum strain YXFP-22015, a Plant Pathogen Isolated from Citrus.</title>
        <authorList>
            <person name="Wang Y."/>
            <person name="Zhu L."/>
        </authorList>
    </citation>
    <scope>NUCLEOTIDE SEQUENCE</scope>
    <source>
        <strain evidence="1">YXFP-22015</strain>
    </source>
</reference>
<evidence type="ECO:0000313" key="2">
    <source>
        <dbReference type="Proteomes" id="UP001163324"/>
    </source>
</evidence>
<accession>A0ACC0V4R2</accession>
<comment type="caution">
    <text evidence="1">The sequence shown here is derived from an EMBL/GenBank/DDBJ whole genome shotgun (WGS) entry which is preliminary data.</text>
</comment>
<sequence length="360" mass="38624">MDIKERLAVPGAKTASFLELIKWVDNVPLDFASNHEPYYRLFFQPDPRPHGYIHPGTVKSMPWTPVFTVDHPSRAVRLAPKPSDQPASAGDNGDGDVGADAVWVTSSLQACVDAAISADIFPVLNRMHSEPFLLMGVRPSSATTTTAGEPAAPGASPPPPPPQLERFAASLFGIATRGSHMTAYVRPSPHCPARDLLIWCARRSRHLYSYPGKLDSTVAGGAKSTQTPTQCIAAEAAEEASLPAPLVAERCRPAGVLTLANANPRTGGFHSEVLYCYDMELPAGVRPAPGDDEVEEFVLMTCPDVVAAMLRGEFKTNVCAVLVDFFVRHGVVTPESEGEGEYAAICARLHRQLPVPLAPL</sequence>
<evidence type="ECO:0000313" key="1">
    <source>
        <dbReference type="EMBL" id="KAI9901366.1"/>
    </source>
</evidence>
<name>A0ACC0V4R2_9HYPO</name>
<dbReference type="EMBL" id="CM047942">
    <property type="protein sequence ID" value="KAI9901366.1"/>
    <property type="molecule type" value="Genomic_DNA"/>
</dbReference>
<proteinExistence type="predicted"/>
<protein>
    <submittedName>
        <fullName evidence="1">Uncharacterized protein</fullName>
    </submittedName>
</protein>